<keyword evidence="5 8" id="KW-0812">Transmembrane</keyword>
<keyword evidence="7 8" id="KW-0472">Membrane</keyword>
<feature type="transmembrane region" description="Helical" evidence="8">
    <location>
        <begin position="450"/>
        <end position="468"/>
    </location>
</feature>
<comment type="similarity">
    <text evidence="2">Belongs to the AAE transporter (TC 2.A.81) family.</text>
</comment>
<dbReference type="InterPro" id="IPR006512">
    <property type="entry name" value="YidE_YbjL"/>
</dbReference>
<feature type="transmembrane region" description="Helical" evidence="8">
    <location>
        <begin position="164"/>
        <end position="184"/>
    </location>
</feature>
<name>A0A653AET0_UNCDX</name>
<evidence type="ECO:0000256" key="6">
    <source>
        <dbReference type="ARBA" id="ARBA00022989"/>
    </source>
</evidence>
<dbReference type="EMBL" id="UPXX01000031">
    <property type="protein sequence ID" value="VBB46395.1"/>
    <property type="molecule type" value="Genomic_DNA"/>
</dbReference>
<dbReference type="GO" id="GO:0005886">
    <property type="term" value="C:plasma membrane"/>
    <property type="evidence" value="ECO:0007669"/>
    <property type="project" value="UniProtKB-SubCell"/>
</dbReference>
<evidence type="ECO:0000256" key="1">
    <source>
        <dbReference type="ARBA" id="ARBA00004651"/>
    </source>
</evidence>
<protein>
    <submittedName>
        <fullName evidence="10">Putative transport protein AHA_2450</fullName>
    </submittedName>
</protein>
<dbReference type="Gene3D" id="3.30.70.1450">
    <property type="entry name" value="Regulator of K+ conductance, C-terminal domain"/>
    <property type="match status" value="2"/>
</dbReference>
<feature type="domain" description="RCK C-terminal" evidence="9">
    <location>
        <begin position="206"/>
        <end position="293"/>
    </location>
</feature>
<dbReference type="InterPro" id="IPR006037">
    <property type="entry name" value="RCK_C"/>
</dbReference>
<keyword evidence="6 8" id="KW-1133">Transmembrane helix</keyword>
<feature type="transmembrane region" description="Helical" evidence="8">
    <location>
        <begin position="93"/>
        <end position="115"/>
    </location>
</feature>
<keyword evidence="3" id="KW-0813">Transport</keyword>
<dbReference type="SUPFAM" id="SSF116726">
    <property type="entry name" value="TrkA C-terminal domain-like"/>
    <property type="match status" value="2"/>
</dbReference>
<dbReference type="PROSITE" id="PS51202">
    <property type="entry name" value="RCK_C"/>
    <property type="match status" value="2"/>
</dbReference>
<dbReference type="InterPro" id="IPR050144">
    <property type="entry name" value="AAE_transporter"/>
</dbReference>
<evidence type="ECO:0000256" key="4">
    <source>
        <dbReference type="ARBA" id="ARBA00022475"/>
    </source>
</evidence>
<feature type="transmembrane region" description="Helical" evidence="8">
    <location>
        <begin position="503"/>
        <end position="522"/>
    </location>
</feature>
<reference evidence="10" key="1">
    <citation type="submission" date="2018-07" db="EMBL/GenBank/DDBJ databases">
        <authorList>
            <consortium name="Genoscope - CEA"/>
            <person name="William W."/>
        </authorList>
    </citation>
    <scope>NUCLEOTIDE SEQUENCE</scope>
    <source>
        <strain evidence="10">IK1</strain>
    </source>
</reference>
<feature type="transmembrane region" description="Helical" evidence="8">
    <location>
        <begin position="410"/>
        <end position="429"/>
    </location>
</feature>
<comment type="subcellular location">
    <subcellularLocation>
        <location evidence="1">Cell membrane</location>
        <topology evidence="1">Multi-pass membrane protein</topology>
    </subcellularLocation>
</comment>
<proteinExistence type="inferred from homology"/>
<feature type="transmembrane region" description="Helical" evidence="8">
    <location>
        <begin position="65"/>
        <end position="86"/>
    </location>
</feature>
<gene>
    <name evidence="10" type="ORF">TRIP_B40266</name>
</gene>
<dbReference type="Pfam" id="PF02080">
    <property type="entry name" value="TrkA_C"/>
    <property type="match status" value="2"/>
</dbReference>
<dbReference type="GO" id="GO:0006813">
    <property type="term" value="P:potassium ion transport"/>
    <property type="evidence" value="ECO:0007669"/>
    <property type="project" value="InterPro"/>
</dbReference>
<dbReference type="PANTHER" id="PTHR30445">
    <property type="entry name" value="K(+)_H(+) ANTIPORTER SUBUNIT KHTT"/>
    <property type="match status" value="1"/>
</dbReference>
<accession>A0A653AET0</accession>
<evidence type="ECO:0000256" key="8">
    <source>
        <dbReference type="SAM" id="Phobius"/>
    </source>
</evidence>
<dbReference type="PANTHER" id="PTHR30445:SF10">
    <property type="entry name" value="TRANSPORT PROTEIN YBJL-RELATED"/>
    <property type="match status" value="1"/>
</dbReference>
<keyword evidence="4" id="KW-1003">Cell membrane</keyword>
<sequence>MEIDFYSLLSGFEELLFFVVLGLGYLAGKARIGSYQLGSPAGVLLAGLFFGALGLPAPSPVIQNIGFILFIYSVGVEAGPHFFGVFFEDGYRYLSLAIVIATTALGLTGVLSWALDLDSPMAAGLMAGALTSTPTLAAAQDAVLSGMTQIPPEAAEQAVRDIGVAYAITYIFGLIGLIIFIRLIPSIARVDLKAESRNLASERGIKDVESEDEDFDENFPLIRAYEIQNEEFIGRSLEEVAFRPKTGCMIQKIKRGDTLIEPGKDTVLQKGDQVALLGLLQHHKGLREKLGHEVIDADILSIPLNSMKIVVNNRSIVGRKLKDLHLMDYYGCFLNEWVRSNVELPRNFDLTLAKGDVLTLTGTRERLRKLAEDLGSRERDVNQTDFLTLCFGIAAGLFLSTFTVKVSALSIGLGTAGGLLLSGILVGSYGAKAHGFGRIPPAASLLLKELGLLFFMAAVGLKAGSGIIEAVLTVGPVIFLCGVAVTTIPVIVGFLFGRFVLRLNPAILVGALTGSMTSTPALKIVSDAAGSNIPALGYAGTYTFANVFLAAAGAIVMVIF</sequence>
<organism evidence="10">
    <name type="scientific">Uncultured Desulfatiglans sp</name>
    <dbReference type="NCBI Taxonomy" id="1748965"/>
    <lineage>
        <taxon>Bacteria</taxon>
        <taxon>Pseudomonadati</taxon>
        <taxon>Thermodesulfobacteriota</taxon>
        <taxon>Desulfobacteria</taxon>
        <taxon>Desulfatiglandales</taxon>
        <taxon>Desulfatiglandaceae</taxon>
        <taxon>Desulfatiglans</taxon>
        <taxon>environmental samples</taxon>
    </lineage>
</organism>
<evidence type="ECO:0000256" key="7">
    <source>
        <dbReference type="ARBA" id="ARBA00023136"/>
    </source>
</evidence>
<evidence type="ECO:0000256" key="2">
    <source>
        <dbReference type="ARBA" id="ARBA00009854"/>
    </source>
</evidence>
<feature type="transmembrane region" description="Helical" evidence="8">
    <location>
        <begin position="40"/>
        <end position="59"/>
    </location>
</feature>
<evidence type="ECO:0000259" key="9">
    <source>
        <dbReference type="PROSITE" id="PS51202"/>
    </source>
</evidence>
<dbReference type="AlphaFoldDB" id="A0A653AET0"/>
<feature type="domain" description="RCK C-terminal" evidence="9">
    <location>
        <begin position="294"/>
        <end position="376"/>
    </location>
</feature>
<feature type="transmembrane region" description="Helical" evidence="8">
    <location>
        <begin position="386"/>
        <end position="404"/>
    </location>
</feature>
<feature type="transmembrane region" description="Helical" evidence="8">
    <location>
        <begin position="542"/>
        <end position="559"/>
    </location>
</feature>
<evidence type="ECO:0000313" key="10">
    <source>
        <dbReference type="EMBL" id="VBB46395.1"/>
    </source>
</evidence>
<evidence type="ECO:0000256" key="5">
    <source>
        <dbReference type="ARBA" id="ARBA00022692"/>
    </source>
</evidence>
<dbReference type="GO" id="GO:0008324">
    <property type="term" value="F:monoatomic cation transmembrane transporter activity"/>
    <property type="evidence" value="ECO:0007669"/>
    <property type="project" value="InterPro"/>
</dbReference>
<dbReference type="InterPro" id="IPR036721">
    <property type="entry name" value="RCK_C_sf"/>
</dbReference>
<dbReference type="Pfam" id="PF06826">
    <property type="entry name" value="Asp-Al_Ex"/>
    <property type="match status" value="2"/>
</dbReference>
<feature type="transmembrane region" description="Helical" evidence="8">
    <location>
        <begin position="6"/>
        <end position="28"/>
    </location>
</feature>
<evidence type="ECO:0000256" key="3">
    <source>
        <dbReference type="ARBA" id="ARBA00022448"/>
    </source>
</evidence>
<feature type="transmembrane region" description="Helical" evidence="8">
    <location>
        <begin position="474"/>
        <end position="496"/>
    </location>
</feature>
<dbReference type="NCBIfam" id="TIGR01625">
    <property type="entry name" value="YidE_YbjL_dupl"/>
    <property type="match status" value="2"/>
</dbReference>